<dbReference type="OrthoDB" id="9812926at2"/>
<name>A0A5R8YQA3_9ACTN</name>
<dbReference type="AlphaFoldDB" id="A0A5R8YQA3"/>
<comment type="caution">
    <text evidence="2">The sequence shown here is derived from an EMBL/GenBank/DDBJ whole genome shotgun (WGS) entry which is preliminary data.</text>
</comment>
<reference evidence="2" key="1">
    <citation type="submission" date="2019-05" db="EMBL/GenBank/DDBJ databases">
        <title>Isolation, diversity and antifungal activity of Actinobacteria from wheat.</title>
        <authorList>
            <person name="Yu B."/>
        </authorList>
    </citation>
    <scope>NUCLEOTIDE SEQUENCE [LARGE SCALE GENOMIC DNA]</scope>
    <source>
        <strain evidence="2">NEAU-HEGS1-5</strain>
    </source>
</reference>
<evidence type="ECO:0000313" key="2">
    <source>
        <dbReference type="EMBL" id="TLP55652.1"/>
    </source>
</evidence>
<organism evidence="2 3">
    <name type="scientific">Microbispora triticiradicis</name>
    <dbReference type="NCBI Taxonomy" id="2200763"/>
    <lineage>
        <taxon>Bacteria</taxon>
        <taxon>Bacillati</taxon>
        <taxon>Actinomycetota</taxon>
        <taxon>Actinomycetes</taxon>
        <taxon>Streptosporangiales</taxon>
        <taxon>Streptosporangiaceae</taxon>
        <taxon>Microbispora</taxon>
    </lineage>
</organism>
<evidence type="ECO:0000256" key="1">
    <source>
        <dbReference type="SAM" id="MobiDB-lite"/>
    </source>
</evidence>
<dbReference type="InterPro" id="IPR015943">
    <property type="entry name" value="WD40/YVTN_repeat-like_dom_sf"/>
</dbReference>
<feature type="compositionally biased region" description="Polar residues" evidence="1">
    <location>
        <begin position="60"/>
        <end position="78"/>
    </location>
</feature>
<dbReference type="Gene3D" id="2.130.10.10">
    <property type="entry name" value="YVTN repeat-like/Quinoprotein amine dehydrogenase"/>
    <property type="match status" value="1"/>
</dbReference>
<sequence length="106" mass="11502">MTAAPLFSGPPATAAAPGQRPKPLPPWVLICKKLKRMPEHRHMRCPVQRPPPPVRPFRSGDTTRVPTVTELNIPTGTSGPVGITSGPDDALWFAEDYVDQIAKVTL</sequence>
<feature type="region of interest" description="Disordered" evidence="1">
    <location>
        <begin position="41"/>
        <end position="82"/>
    </location>
</feature>
<feature type="region of interest" description="Disordered" evidence="1">
    <location>
        <begin position="1"/>
        <end position="24"/>
    </location>
</feature>
<keyword evidence="3" id="KW-1185">Reference proteome</keyword>
<dbReference type="EMBL" id="VANP01000010">
    <property type="protein sequence ID" value="TLP55652.1"/>
    <property type="molecule type" value="Genomic_DNA"/>
</dbReference>
<evidence type="ECO:0000313" key="3">
    <source>
        <dbReference type="Proteomes" id="UP000309033"/>
    </source>
</evidence>
<dbReference type="Proteomes" id="UP000309033">
    <property type="component" value="Unassembled WGS sequence"/>
</dbReference>
<accession>A0A5R8YQA3</accession>
<protein>
    <submittedName>
        <fullName evidence="2">Uncharacterized protein</fullName>
    </submittedName>
</protein>
<proteinExistence type="predicted"/>
<gene>
    <name evidence="2" type="ORF">FED44_24720</name>
</gene>